<organism evidence="2 3">
    <name type="scientific">Halorubrum halodurans</name>
    <dbReference type="NCBI Taxonomy" id="1383851"/>
    <lineage>
        <taxon>Archaea</taxon>
        <taxon>Methanobacteriati</taxon>
        <taxon>Methanobacteriota</taxon>
        <taxon>Stenosarchaea group</taxon>
        <taxon>Halobacteria</taxon>
        <taxon>Halobacteriales</taxon>
        <taxon>Haloferacaceae</taxon>
        <taxon>Halorubrum</taxon>
    </lineage>
</organism>
<evidence type="ECO:0000313" key="2">
    <source>
        <dbReference type="EMBL" id="OYR58154.1"/>
    </source>
</evidence>
<feature type="coiled-coil region" evidence="1">
    <location>
        <begin position="51"/>
        <end position="78"/>
    </location>
</feature>
<dbReference type="Pfam" id="PF24430">
    <property type="entry name" value="DUF7553"/>
    <property type="match status" value="1"/>
</dbReference>
<evidence type="ECO:0000313" key="3">
    <source>
        <dbReference type="Proteomes" id="UP000216308"/>
    </source>
</evidence>
<dbReference type="InterPro" id="IPR055975">
    <property type="entry name" value="DUF7553"/>
</dbReference>
<gene>
    <name evidence="2" type="ORF">DJ70_03885</name>
</gene>
<dbReference type="OrthoDB" id="206274at2157"/>
<dbReference type="RefSeq" id="WP_094530337.1">
    <property type="nucleotide sequence ID" value="NZ_NHPJ01000044.1"/>
</dbReference>
<protein>
    <submittedName>
        <fullName evidence="2">Uncharacterized protein</fullName>
    </submittedName>
</protein>
<dbReference type="AlphaFoldDB" id="A0A256INP2"/>
<evidence type="ECO:0000256" key="1">
    <source>
        <dbReference type="SAM" id="Coils"/>
    </source>
</evidence>
<keyword evidence="3" id="KW-1185">Reference proteome</keyword>
<reference evidence="2 3" key="1">
    <citation type="journal article" date="2014" name="Front. Microbiol.">
        <title>Population and genomic analysis of the genus Halorubrum.</title>
        <authorList>
            <person name="Fullmer M.S."/>
            <person name="Soucy S.M."/>
            <person name="Swithers K.S."/>
            <person name="Makkay A.M."/>
            <person name="Wheeler R."/>
            <person name="Ventosa A."/>
            <person name="Gogarten J.P."/>
            <person name="Papke R.T."/>
        </authorList>
    </citation>
    <scope>NUCLEOTIDE SEQUENCE [LARGE SCALE GENOMIC DNA]</scope>
    <source>
        <strain evidence="2 3">Cb34</strain>
    </source>
</reference>
<name>A0A256INP2_9EURY</name>
<dbReference type="Proteomes" id="UP000216308">
    <property type="component" value="Unassembled WGS sequence"/>
</dbReference>
<dbReference type="EMBL" id="NHPJ01000044">
    <property type="protein sequence ID" value="OYR58154.1"/>
    <property type="molecule type" value="Genomic_DNA"/>
</dbReference>
<proteinExistence type="predicted"/>
<keyword evidence="1" id="KW-0175">Coiled coil</keyword>
<comment type="caution">
    <text evidence="2">The sequence shown here is derived from an EMBL/GenBank/DDBJ whole genome shotgun (WGS) entry which is preliminary data.</text>
</comment>
<accession>A0A256INP2</accession>
<sequence length="92" mass="10555">MSKHFEDARYYLGRAAEHAKAGVKEELEPLQERVSKLVGDEPEEEPEPSRLEKLQADLKELEERAEGEAREAVESARERVEAYRTRGEKSAE</sequence>